<feature type="non-terminal residue" evidence="7">
    <location>
        <position position="1"/>
    </location>
</feature>
<dbReference type="OrthoDB" id="432299at2759"/>
<dbReference type="PROSITE" id="PS00191">
    <property type="entry name" value="CYTOCHROME_B5_1"/>
    <property type="match status" value="1"/>
</dbReference>
<gene>
    <name evidence="7" type="ORF">CXG81DRAFT_4954</name>
</gene>
<evidence type="ECO:0000256" key="3">
    <source>
        <dbReference type="ARBA" id="ARBA00023004"/>
    </source>
</evidence>
<evidence type="ECO:0000256" key="2">
    <source>
        <dbReference type="ARBA" id="ARBA00022723"/>
    </source>
</evidence>
<dbReference type="GO" id="GO:0046872">
    <property type="term" value="F:metal ion binding"/>
    <property type="evidence" value="ECO:0007669"/>
    <property type="project" value="UniProtKB-UniRule"/>
</dbReference>
<dbReference type="AlphaFoldDB" id="A0A4P9X953"/>
<evidence type="ECO:0000256" key="4">
    <source>
        <dbReference type="RuleBase" id="RU362121"/>
    </source>
</evidence>
<dbReference type="InterPro" id="IPR051872">
    <property type="entry name" value="Cytochrome_b5/Flavoprotein_Rdt"/>
</dbReference>
<sequence>AADATGPRPRRKTPLAPGHSPLDWAALTRSGANLAGVARLRRIKPSELAAHRTRDDAWLALGGRVYNVTAYLPFHPGGQGQVMRGAGKDADALFAAVHPWVNVEALLAKCLVGYLVP</sequence>
<dbReference type="PANTHER" id="PTHR46237:SF1">
    <property type="entry name" value="CYTOCHROME B5 REDUCTASE 4"/>
    <property type="match status" value="1"/>
</dbReference>
<dbReference type="GO" id="GO:0020037">
    <property type="term" value="F:heme binding"/>
    <property type="evidence" value="ECO:0007669"/>
    <property type="project" value="UniProtKB-UniRule"/>
</dbReference>
<dbReference type="PROSITE" id="PS50255">
    <property type="entry name" value="CYTOCHROME_B5_2"/>
    <property type="match status" value="1"/>
</dbReference>
<comment type="similarity">
    <text evidence="4">Belongs to the cytochrome b5 family.</text>
</comment>
<protein>
    <recommendedName>
        <fullName evidence="6">Cytochrome b5 heme-binding domain-containing protein</fullName>
    </recommendedName>
</protein>
<dbReference type="SUPFAM" id="SSF55856">
    <property type="entry name" value="Cytochrome b5-like heme/steroid binding domain"/>
    <property type="match status" value="1"/>
</dbReference>
<dbReference type="FunFam" id="3.10.120.10:FF:000001">
    <property type="entry name" value="Cytochrome b5 reductase 4"/>
    <property type="match status" value="1"/>
</dbReference>
<dbReference type="GO" id="GO:0004128">
    <property type="term" value="F:cytochrome-b5 reductase activity, acting on NAD(P)H"/>
    <property type="evidence" value="ECO:0007669"/>
    <property type="project" value="TreeGrafter"/>
</dbReference>
<evidence type="ECO:0000256" key="5">
    <source>
        <dbReference type="SAM" id="MobiDB-lite"/>
    </source>
</evidence>
<reference evidence="8" key="1">
    <citation type="journal article" date="2018" name="Nat. Microbiol.">
        <title>Leveraging single-cell genomics to expand the fungal tree of life.</title>
        <authorList>
            <person name="Ahrendt S.R."/>
            <person name="Quandt C.A."/>
            <person name="Ciobanu D."/>
            <person name="Clum A."/>
            <person name="Salamov A."/>
            <person name="Andreopoulos B."/>
            <person name="Cheng J.F."/>
            <person name="Woyke T."/>
            <person name="Pelin A."/>
            <person name="Henrissat B."/>
            <person name="Reynolds N.K."/>
            <person name="Benny G.L."/>
            <person name="Smith M.E."/>
            <person name="James T.Y."/>
            <person name="Grigoriev I.V."/>
        </authorList>
    </citation>
    <scope>NUCLEOTIDE SEQUENCE [LARGE SCALE GENOMIC DNA]</scope>
    <source>
        <strain evidence="8">ATCC 52028</strain>
    </source>
</reference>
<dbReference type="STRING" id="1555241.A0A4P9X953"/>
<dbReference type="EMBL" id="ML014160">
    <property type="protein sequence ID" value="RKP01812.1"/>
    <property type="molecule type" value="Genomic_DNA"/>
</dbReference>
<evidence type="ECO:0000313" key="7">
    <source>
        <dbReference type="EMBL" id="RKP01812.1"/>
    </source>
</evidence>
<dbReference type="Proteomes" id="UP000274922">
    <property type="component" value="Unassembled WGS sequence"/>
</dbReference>
<evidence type="ECO:0000313" key="8">
    <source>
        <dbReference type="Proteomes" id="UP000274922"/>
    </source>
</evidence>
<dbReference type="Pfam" id="PF00173">
    <property type="entry name" value="Cyt-b5"/>
    <property type="match status" value="1"/>
</dbReference>
<organism evidence="7 8">
    <name type="scientific">Caulochytrium protostelioides</name>
    <dbReference type="NCBI Taxonomy" id="1555241"/>
    <lineage>
        <taxon>Eukaryota</taxon>
        <taxon>Fungi</taxon>
        <taxon>Fungi incertae sedis</taxon>
        <taxon>Chytridiomycota</taxon>
        <taxon>Chytridiomycota incertae sedis</taxon>
        <taxon>Chytridiomycetes</taxon>
        <taxon>Caulochytriales</taxon>
        <taxon>Caulochytriaceae</taxon>
        <taxon>Caulochytrium</taxon>
    </lineage>
</organism>
<evidence type="ECO:0000259" key="6">
    <source>
        <dbReference type="PROSITE" id="PS50255"/>
    </source>
</evidence>
<dbReference type="InterPro" id="IPR001199">
    <property type="entry name" value="Cyt_B5-like_heme/steroid-bd"/>
</dbReference>
<keyword evidence="3 4" id="KW-0408">Iron</keyword>
<dbReference type="PRINTS" id="PR00363">
    <property type="entry name" value="CYTOCHROMEB5"/>
</dbReference>
<proteinExistence type="inferred from homology"/>
<dbReference type="InterPro" id="IPR036400">
    <property type="entry name" value="Cyt_B5-like_heme/steroid_sf"/>
</dbReference>
<evidence type="ECO:0000256" key="1">
    <source>
        <dbReference type="ARBA" id="ARBA00022617"/>
    </source>
</evidence>
<name>A0A4P9X953_9FUNG</name>
<dbReference type="SMART" id="SM01117">
    <property type="entry name" value="Cyt-b5"/>
    <property type="match status" value="1"/>
</dbReference>
<dbReference type="InterPro" id="IPR018506">
    <property type="entry name" value="Cyt_B5_heme-BS"/>
</dbReference>
<dbReference type="PANTHER" id="PTHR46237">
    <property type="entry name" value="CYTOCHROME B5 REDUCTASE 4 FAMILY MEMBER"/>
    <property type="match status" value="1"/>
</dbReference>
<keyword evidence="2 4" id="KW-0479">Metal-binding</keyword>
<feature type="domain" description="Cytochrome b5 heme-binding" evidence="6">
    <location>
        <begin position="40"/>
        <end position="116"/>
    </location>
</feature>
<feature type="region of interest" description="Disordered" evidence="5">
    <location>
        <begin position="1"/>
        <end position="23"/>
    </location>
</feature>
<keyword evidence="8" id="KW-1185">Reference proteome</keyword>
<dbReference type="Gene3D" id="3.10.120.10">
    <property type="entry name" value="Cytochrome b5-like heme/steroid binding domain"/>
    <property type="match status" value="1"/>
</dbReference>
<dbReference type="GO" id="GO:0005737">
    <property type="term" value="C:cytoplasm"/>
    <property type="evidence" value="ECO:0007669"/>
    <property type="project" value="TreeGrafter"/>
</dbReference>
<feature type="non-terminal residue" evidence="7">
    <location>
        <position position="117"/>
    </location>
</feature>
<accession>A0A4P9X953</accession>
<keyword evidence="1 4" id="KW-0349">Heme</keyword>